<sequence length="126" mass="12384">MADGEADGEAEDDDGDGLAVPGVDAASEPPELEGEPPLAGCAEPSERCAGMEADTDGLGVALLVARGVVVVLVVLGLALGLLAASWRPAALAEAGAATARAASSAATPAEARVRRRALRGGAARTR</sequence>
<evidence type="ECO:0000256" key="1">
    <source>
        <dbReference type="SAM" id="MobiDB-lite"/>
    </source>
</evidence>
<keyword evidence="4" id="KW-1185">Reference proteome</keyword>
<accession>A0A5C8ZLF5</accession>
<gene>
    <name evidence="3" type="ORF">FMM08_01960</name>
</gene>
<feature type="transmembrane region" description="Helical" evidence="2">
    <location>
        <begin position="60"/>
        <end position="84"/>
    </location>
</feature>
<feature type="region of interest" description="Disordered" evidence="1">
    <location>
        <begin position="1"/>
        <end position="44"/>
    </location>
</feature>
<comment type="caution">
    <text evidence="3">The sequence shown here is derived from an EMBL/GenBank/DDBJ whole genome shotgun (WGS) entry which is preliminary data.</text>
</comment>
<keyword evidence="2" id="KW-0812">Transmembrane</keyword>
<dbReference type="AlphaFoldDB" id="A0A5C8ZLF5"/>
<proteinExistence type="predicted"/>
<dbReference type="EMBL" id="VKAC01000001">
    <property type="protein sequence ID" value="TXR58011.1"/>
    <property type="molecule type" value="Genomic_DNA"/>
</dbReference>
<keyword evidence="2" id="KW-1133">Transmembrane helix</keyword>
<feature type="compositionally biased region" description="Acidic residues" evidence="1">
    <location>
        <begin position="1"/>
        <end position="16"/>
    </location>
</feature>
<evidence type="ECO:0000313" key="4">
    <source>
        <dbReference type="Proteomes" id="UP000321234"/>
    </source>
</evidence>
<protein>
    <submittedName>
        <fullName evidence="3">Uncharacterized protein</fullName>
    </submittedName>
</protein>
<evidence type="ECO:0000256" key="2">
    <source>
        <dbReference type="SAM" id="Phobius"/>
    </source>
</evidence>
<dbReference type="Proteomes" id="UP000321234">
    <property type="component" value="Unassembled WGS sequence"/>
</dbReference>
<keyword evidence="2" id="KW-0472">Membrane</keyword>
<evidence type="ECO:0000313" key="3">
    <source>
        <dbReference type="EMBL" id="TXR58011.1"/>
    </source>
</evidence>
<organism evidence="3 4">
    <name type="scientific">Quadrisphaera setariae</name>
    <dbReference type="NCBI Taxonomy" id="2593304"/>
    <lineage>
        <taxon>Bacteria</taxon>
        <taxon>Bacillati</taxon>
        <taxon>Actinomycetota</taxon>
        <taxon>Actinomycetes</taxon>
        <taxon>Kineosporiales</taxon>
        <taxon>Kineosporiaceae</taxon>
        <taxon>Quadrisphaera</taxon>
    </lineage>
</organism>
<dbReference type="RefSeq" id="WP_147924622.1">
    <property type="nucleotide sequence ID" value="NZ_VKAC01000001.1"/>
</dbReference>
<name>A0A5C8ZLF5_9ACTN</name>
<reference evidence="3 4" key="1">
    <citation type="submission" date="2019-07" db="EMBL/GenBank/DDBJ databases">
        <title>Quadrisphaera sp. strain DD2A genome sequencing and assembly.</title>
        <authorList>
            <person name="Kim I."/>
        </authorList>
    </citation>
    <scope>NUCLEOTIDE SEQUENCE [LARGE SCALE GENOMIC DNA]</scope>
    <source>
        <strain evidence="3 4">DD2A</strain>
    </source>
</reference>